<evidence type="ECO:0000256" key="4">
    <source>
        <dbReference type="ARBA" id="ARBA00023015"/>
    </source>
</evidence>
<dbReference type="InterPro" id="IPR007159">
    <property type="entry name" value="SpoVT-AbrB_dom"/>
</dbReference>
<dbReference type="Proteomes" id="UP000233293">
    <property type="component" value="Unassembled WGS sequence"/>
</dbReference>
<dbReference type="OrthoDB" id="9807753at2"/>
<evidence type="ECO:0000256" key="3">
    <source>
        <dbReference type="ARBA" id="ARBA00022737"/>
    </source>
</evidence>
<dbReference type="InterPro" id="IPR037914">
    <property type="entry name" value="SpoVT-AbrB_sf"/>
</dbReference>
<comment type="caution">
    <text evidence="10">The sequence shown here is derived from an EMBL/GenBank/DDBJ whole genome shotgun (WGS) entry which is preliminary data.</text>
</comment>
<dbReference type="EMBL" id="PIUM01000028">
    <property type="protein sequence ID" value="PKU22679.1"/>
    <property type="molecule type" value="Genomic_DNA"/>
</dbReference>
<dbReference type="GO" id="GO:0003700">
    <property type="term" value="F:DNA-binding transcription factor activity"/>
    <property type="evidence" value="ECO:0007669"/>
    <property type="project" value="UniProtKB-UniRule"/>
</dbReference>
<dbReference type="InterPro" id="IPR038619">
    <property type="entry name" value="MraZ_sf"/>
</dbReference>
<keyword evidence="6 7" id="KW-0804">Transcription</keyword>
<accession>A0A2N3PQJ5</accession>
<dbReference type="HAMAP" id="MF_01008">
    <property type="entry name" value="MraZ"/>
    <property type="match status" value="1"/>
</dbReference>
<dbReference type="Pfam" id="PF02381">
    <property type="entry name" value="MraZ"/>
    <property type="match status" value="1"/>
</dbReference>
<dbReference type="SUPFAM" id="SSF89447">
    <property type="entry name" value="AbrB/MazE/MraZ-like"/>
    <property type="match status" value="1"/>
</dbReference>
<dbReference type="InterPro" id="IPR035644">
    <property type="entry name" value="MraZ_C"/>
</dbReference>
<evidence type="ECO:0000313" key="11">
    <source>
        <dbReference type="Proteomes" id="UP000233293"/>
    </source>
</evidence>
<evidence type="ECO:0000313" key="10">
    <source>
        <dbReference type="EMBL" id="PKU22679.1"/>
    </source>
</evidence>
<dbReference type="GO" id="GO:0000976">
    <property type="term" value="F:transcription cis-regulatory region binding"/>
    <property type="evidence" value="ECO:0007669"/>
    <property type="project" value="TreeGrafter"/>
</dbReference>
<dbReference type="NCBIfam" id="NF001477">
    <property type="entry name" value="PRK00326.2-4"/>
    <property type="match status" value="1"/>
</dbReference>
<organism evidence="10 11">
    <name type="scientific">Telmatospirillum siberiense</name>
    <dbReference type="NCBI Taxonomy" id="382514"/>
    <lineage>
        <taxon>Bacteria</taxon>
        <taxon>Pseudomonadati</taxon>
        <taxon>Pseudomonadota</taxon>
        <taxon>Alphaproteobacteria</taxon>
        <taxon>Rhodospirillales</taxon>
        <taxon>Rhodospirillaceae</taxon>
        <taxon>Telmatospirillum</taxon>
    </lineage>
</organism>
<feature type="domain" description="SpoVT-AbrB" evidence="9">
    <location>
        <begin position="7"/>
        <end position="54"/>
    </location>
</feature>
<dbReference type="InterPro" id="IPR020603">
    <property type="entry name" value="MraZ_dom"/>
</dbReference>
<dbReference type="PROSITE" id="PS51740">
    <property type="entry name" value="SPOVT_ABRB"/>
    <property type="match status" value="2"/>
</dbReference>
<dbReference type="GO" id="GO:0005737">
    <property type="term" value="C:cytoplasm"/>
    <property type="evidence" value="ECO:0007669"/>
    <property type="project" value="UniProtKB-UniRule"/>
</dbReference>
<comment type="subunit">
    <text evidence="7">Forms oligomers.</text>
</comment>
<evidence type="ECO:0000259" key="9">
    <source>
        <dbReference type="PROSITE" id="PS51740"/>
    </source>
</evidence>
<evidence type="ECO:0000256" key="8">
    <source>
        <dbReference type="SAM" id="MobiDB-lite"/>
    </source>
</evidence>
<dbReference type="GO" id="GO:2000143">
    <property type="term" value="P:negative regulation of DNA-templated transcription initiation"/>
    <property type="evidence" value="ECO:0007669"/>
    <property type="project" value="TreeGrafter"/>
</dbReference>
<dbReference type="Gene3D" id="3.40.1550.20">
    <property type="entry name" value="Transcriptional regulator MraZ domain"/>
    <property type="match status" value="1"/>
</dbReference>
<feature type="region of interest" description="Disordered" evidence="8">
    <location>
        <begin position="133"/>
        <end position="154"/>
    </location>
</feature>
<keyword evidence="2 7" id="KW-0963">Cytoplasm</keyword>
<evidence type="ECO:0000256" key="6">
    <source>
        <dbReference type="ARBA" id="ARBA00023163"/>
    </source>
</evidence>
<dbReference type="CDD" id="cd16320">
    <property type="entry name" value="MraZ_N"/>
    <property type="match status" value="1"/>
</dbReference>
<proteinExistence type="inferred from homology"/>
<dbReference type="PANTHER" id="PTHR34701:SF1">
    <property type="entry name" value="TRANSCRIPTIONAL REGULATOR MRAZ"/>
    <property type="match status" value="1"/>
</dbReference>
<name>A0A2N3PQJ5_9PROT</name>
<keyword evidence="5 7" id="KW-0238">DNA-binding</keyword>
<keyword evidence="4 7" id="KW-0805">Transcription regulation</keyword>
<dbReference type="InterPro" id="IPR003444">
    <property type="entry name" value="MraZ"/>
</dbReference>
<comment type="subcellular location">
    <subcellularLocation>
        <location evidence="7">Cytoplasm</location>
        <location evidence="7">Nucleoid</location>
    </subcellularLocation>
</comment>
<reference evidence="11" key="1">
    <citation type="submission" date="2017-12" db="EMBL/GenBank/DDBJ databases">
        <title>Draft genome sequence of Telmatospirillum siberiense 26-4b1T, an acidotolerant peatland alphaproteobacterium potentially involved in sulfur cycling.</title>
        <authorList>
            <person name="Hausmann B."/>
            <person name="Pjevac P."/>
            <person name="Schreck K."/>
            <person name="Herbold C.W."/>
            <person name="Daims H."/>
            <person name="Wagner M."/>
            <person name="Pester M."/>
            <person name="Loy A."/>
        </authorList>
    </citation>
    <scope>NUCLEOTIDE SEQUENCE [LARGE SCALE GENOMIC DNA]</scope>
    <source>
        <strain evidence="11">26-4b1</strain>
    </source>
</reference>
<feature type="domain" description="SpoVT-AbrB" evidence="9">
    <location>
        <begin position="84"/>
        <end position="127"/>
    </location>
</feature>
<comment type="similarity">
    <text evidence="7">Belongs to the MraZ family.</text>
</comment>
<dbReference type="RefSeq" id="WP_101252473.1">
    <property type="nucleotide sequence ID" value="NZ_PIUM01000028.1"/>
</dbReference>
<evidence type="ECO:0000256" key="7">
    <source>
        <dbReference type="HAMAP-Rule" id="MF_01008"/>
    </source>
</evidence>
<evidence type="ECO:0000256" key="2">
    <source>
        <dbReference type="ARBA" id="ARBA00022490"/>
    </source>
</evidence>
<dbReference type="GO" id="GO:0009295">
    <property type="term" value="C:nucleoid"/>
    <property type="evidence" value="ECO:0007669"/>
    <property type="project" value="UniProtKB-SubCell"/>
</dbReference>
<evidence type="ECO:0000256" key="1">
    <source>
        <dbReference type="ARBA" id="ARBA00013860"/>
    </source>
</evidence>
<gene>
    <name evidence="7" type="primary">mraZ</name>
    <name evidence="10" type="ORF">CWS72_20330</name>
</gene>
<dbReference type="CDD" id="cd16321">
    <property type="entry name" value="MraZ_C"/>
    <property type="match status" value="1"/>
</dbReference>
<keyword evidence="3" id="KW-0677">Repeat</keyword>
<dbReference type="PANTHER" id="PTHR34701">
    <property type="entry name" value="TRANSCRIPTIONAL REGULATOR MRAZ"/>
    <property type="match status" value="1"/>
</dbReference>
<protein>
    <recommendedName>
        <fullName evidence="1 7">Transcriptional regulator MraZ</fullName>
    </recommendedName>
</protein>
<dbReference type="AlphaFoldDB" id="A0A2N3PQJ5"/>
<dbReference type="InterPro" id="IPR035642">
    <property type="entry name" value="MraZ_N"/>
</dbReference>
<evidence type="ECO:0000256" key="5">
    <source>
        <dbReference type="ARBA" id="ARBA00023125"/>
    </source>
</evidence>
<keyword evidence="11" id="KW-1185">Reference proteome</keyword>
<sequence>MALFVSTFVNKVDRKGRVSVPAPFRAALSNQMPQGIVVFPSFTAAAIEGCGNDFLEQLATSTTAAFDLFSPEQDDLNTLIFSSSHQLAWDPEGRVMLPEEILAHANITEQAAFVGKGRTFQIWEPQALKSHTEEARKRALQNRPQIALRTPEVK</sequence>